<dbReference type="AlphaFoldDB" id="Q0RR61"/>
<gene>
    <name evidence="3" type="ordered locus">FRAAL1300</name>
</gene>
<organism evidence="3 4">
    <name type="scientific">Frankia alni (strain DSM 45986 / CECT 9034 / ACN14a)</name>
    <dbReference type="NCBI Taxonomy" id="326424"/>
    <lineage>
        <taxon>Bacteria</taxon>
        <taxon>Bacillati</taxon>
        <taxon>Actinomycetota</taxon>
        <taxon>Actinomycetes</taxon>
        <taxon>Frankiales</taxon>
        <taxon>Frankiaceae</taxon>
        <taxon>Frankia</taxon>
    </lineage>
</organism>
<feature type="domain" description="Protein-glutamine gamma-glutamyltransferase-like C-terminal" evidence="2">
    <location>
        <begin position="131"/>
        <end position="229"/>
    </location>
</feature>
<keyword evidence="1" id="KW-0812">Transmembrane</keyword>
<dbReference type="eggNOG" id="ENOG5032SSX">
    <property type="taxonomic scope" value="Bacteria"/>
</dbReference>
<dbReference type="Pfam" id="PF13559">
    <property type="entry name" value="DUF4129"/>
    <property type="match status" value="1"/>
</dbReference>
<dbReference type="Proteomes" id="UP000000657">
    <property type="component" value="Chromosome"/>
</dbReference>
<dbReference type="STRING" id="326424.FRAAL1300"/>
<evidence type="ECO:0000259" key="2">
    <source>
        <dbReference type="Pfam" id="PF13559"/>
    </source>
</evidence>
<name>Q0RR61_FRAAA</name>
<evidence type="ECO:0000256" key="1">
    <source>
        <dbReference type="SAM" id="Phobius"/>
    </source>
</evidence>
<dbReference type="InterPro" id="IPR025403">
    <property type="entry name" value="TgpA-like_C"/>
</dbReference>
<sequence length="253" mass="26491">MTLGGPVTRDGAREEAHRELSDSIYGNSRPHWWNRLLSWIGDRIADFFDWILPHSGSGGGSRGLGVLAFVVVLVVGAVALRWWLGPVRRTARARQAAADDLSSPLTAAQLRAEADRYATGGDYARAVRSRLRAIVRMLEEKGVLDPRPGRTAGELVAEVARITPAADRGPAGPAATVPGMPATDHDLAGASPAGDGRAALAAAVEVFSEIWYGGRPATAAGYQVLVDADSALSRLRRGAGGRDGAADSLAVPA</sequence>
<dbReference type="RefSeq" id="WP_011602499.1">
    <property type="nucleotide sequence ID" value="NC_008278.1"/>
</dbReference>
<reference evidence="3 4" key="1">
    <citation type="journal article" date="2007" name="Genome Res.">
        <title>Genome characteristics of facultatively symbiotic Frankia sp. strains reflect host range and host plant biogeography.</title>
        <authorList>
            <person name="Normand P."/>
            <person name="Lapierre P."/>
            <person name="Tisa L.S."/>
            <person name="Gogarten J.P."/>
            <person name="Alloisio N."/>
            <person name="Bagnarol E."/>
            <person name="Bassi C.A."/>
            <person name="Berry A.M."/>
            <person name="Bickhart D.M."/>
            <person name="Choisne N."/>
            <person name="Couloux A."/>
            <person name="Cournoyer B."/>
            <person name="Cruveiller S."/>
            <person name="Daubin V."/>
            <person name="Demange N."/>
            <person name="Francino M.P."/>
            <person name="Goltsman E."/>
            <person name="Huang Y."/>
            <person name="Kopp O.R."/>
            <person name="Labarre L."/>
            <person name="Lapidus A."/>
            <person name="Lavire C."/>
            <person name="Marechal J."/>
            <person name="Martinez M."/>
            <person name="Mastronunzio J.E."/>
            <person name="Mullin B.C."/>
            <person name="Niemann J."/>
            <person name="Pujic P."/>
            <person name="Rawnsley T."/>
            <person name="Rouy Z."/>
            <person name="Schenowitz C."/>
            <person name="Sellstedt A."/>
            <person name="Tavares F."/>
            <person name="Tomkins J.P."/>
            <person name="Vallenet D."/>
            <person name="Valverde C."/>
            <person name="Wall L.G."/>
            <person name="Wang Y."/>
            <person name="Medigue C."/>
            <person name="Benson D.R."/>
        </authorList>
    </citation>
    <scope>NUCLEOTIDE SEQUENCE [LARGE SCALE GENOMIC DNA]</scope>
    <source>
        <strain evidence="4">DSM 45986 / CECT 9034 / ACN14a</strain>
    </source>
</reference>
<keyword evidence="1" id="KW-1133">Transmembrane helix</keyword>
<keyword evidence="4" id="KW-1185">Reference proteome</keyword>
<dbReference type="EMBL" id="CT573213">
    <property type="protein sequence ID" value="CAJ59961.1"/>
    <property type="molecule type" value="Genomic_DNA"/>
</dbReference>
<dbReference type="KEGG" id="fal:FRAAL1300"/>
<keyword evidence="1" id="KW-0472">Membrane</keyword>
<feature type="transmembrane region" description="Helical" evidence="1">
    <location>
        <begin position="64"/>
        <end position="84"/>
    </location>
</feature>
<dbReference type="OrthoDB" id="3389322at2"/>
<evidence type="ECO:0000313" key="4">
    <source>
        <dbReference type="Proteomes" id="UP000000657"/>
    </source>
</evidence>
<evidence type="ECO:0000313" key="3">
    <source>
        <dbReference type="EMBL" id="CAJ59961.1"/>
    </source>
</evidence>
<dbReference type="HOGENOM" id="CLU_097507_0_0_11"/>
<accession>Q0RR61</accession>
<proteinExistence type="predicted"/>
<protein>
    <submittedName>
        <fullName evidence="3">Integral membrane protein</fullName>
    </submittedName>
</protein>